<dbReference type="Pfam" id="PF25919">
    <property type="entry name" value="BSH_CusB"/>
    <property type="match status" value="1"/>
</dbReference>
<accession>A0AAF0CAF9</accession>
<dbReference type="Proteomes" id="UP000032352">
    <property type="component" value="Chromosome"/>
</dbReference>
<organism evidence="9 10">
    <name type="scientific">Thalassomonas viridans</name>
    <dbReference type="NCBI Taxonomy" id="137584"/>
    <lineage>
        <taxon>Bacteria</taxon>
        <taxon>Pseudomonadati</taxon>
        <taxon>Pseudomonadota</taxon>
        <taxon>Gammaproteobacteria</taxon>
        <taxon>Alteromonadales</taxon>
        <taxon>Colwelliaceae</taxon>
        <taxon>Thalassomonas</taxon>
    </lineage>
</organism>
<evidence type="ECO:0000256" key="2">
    <source>
        <dbReference type="ARBA" id="ARBA00022448"/>
    </source>
</evidence>
<dbReference type="GO" id="GO:0016020">
    <property type="term" value="C:membrane"/>
    <property type="evidence" value="ECO:0007669"/>
    <property type="project" value="InterPro"/>
</dbReference>
<evidence type="ECO:0000259" key="6">
    <source>
        <dbReference type="Pfam" id="PF25919"/>
    </source>
</evidence>
<dbReference type="SUPFAM" id="SSF111369">
    <property type="entry name" value="HlyD-like secretion proteins"/>
    <property type="match status" value="1"/>
</dbReference>
<dbReference type="AlphaFoldDB" id="A0AAF0CAF9"/>
<evidence type="ECO:0000256" key="1">
    <source>
        <dbReference type="ARBA" id="ARBA00009477"/>
    </source>
</evidence>
<feature type="domain" description="CusB-like beta-barrel" evidence="7">
    <location>
        <begin position="243"/>
        <end position="319"/>
    </location>
</feature>
<feature type="domain" description="Heavy metal binding" evidence="4">
    <location>
        <begin position="42"/>
        <end position="68"/>
    </location>
</feature>
<dbReference type="KEGG" id="tvd:SG34_002465"/>
<comment type="similarity">
    <text evidence="1">Belongs to the membrane fusion protein (MFP) (TC 8.A.1) family.</text>
</comment>
<dbReference type="InterPro" id="IPR045800">
    <property type="entry name" value="HMBD"/>
</dbReference>
<dbReference type="GO" id="GO:0022857">
    <property type="term" value="F:transmembrane transporter activity"/>
    <property type="evidence" value="ECO:0007669"/>
    <property type="project" value="InterPro"/>
</dbReference>
<dbReference type="InterPro" id="IPR021647">
    <property type="entry name" value="CusF_Ec"/>
</dbReference>
<feature type="domain" description="CusB-like barrel-sandwich hybrid" evidence="6">
    <location>
        <begin position="123"/>
        <end position="238"/>
    </location>
</feature>
<dbReference type="Gene3D" id="2.40.30.170">
    <property type="match status" value="1"/>
</dbReference>
<dbReference type="InterPro" id="IPR042230">
    <property type="entry name" value="CusF_sf"/>
</dbReference>
<keyword evidence="10" id="KW-1185">Reference proteome</keyword>
<dbReference type="Pfam" id="PF25869">
    <property type="entry name" value="3HB_CusB"/>
    <property type="match status" value="1"/>
</dbReference>
<dbReference type="InterPro" id="IPR006143">
    <property type="entry name" value="RND_pump_MFP"/>
</dbReference>
<feature type="region of interest" description="Disordered" evidence="3">
    <location>
        <begin position="504"/>
        <end position="539"/>
    </location>
</feature>
<dbReference type="InterPro" id="IPR058792">
    <property type="entry name" value="Beta-barrel_RND_2"/>
</dbReference>
<dbReference type="Pfam" id="PF25954">
    <property type="entry name" value="Beta-barrel_RND_2"/>
    <property type="match status" value="1"/>
</dbReference>
<evidence type="ECO:0000313" key="10">
    <source>
        <dbReference type="Proteomes" id="UP000032352"/>
    </source>
</evidence>
<dbReference type="InterPro" id="IPR058649">
    <property type="entry name" value="CzcB_C"/>
</dbReference>
<reference evidence="9 10" key="2">
    <citation type="journal article" date="2022" name="Mar. Drugs">
        <title>Bioassay-Guided Fractionation Leads to the Detection of Cholic Acid Generated by the Rare Thalassomonas sp.</title>
        <authorList>
            <person name="Pheiffer F."/>
            <person name="Schneider Y.K."/>
            <person name="Hansen E.H."/>
            <person name="Andersen J.H."/>
            <person name="Isaksson J."/>
            <person name="Busche T."/>
            <person name="R C."/>
            <person name="Kalinowski J."/>
            <person name="Zyl L.V."/>
            <person name="Trindade M."/>
        </authorList>
    </citation>
    <scope>NUCLEOTIDE SEQUENCE [LARGE SCALE GENOMIC DNA]</scope>
    <source>
        <strain evidence="9 10">XOM25</strain>
    </source>
</reference>
<dbReference type="InterPro" id="IPR058790">
    <property type="entry name" value="BSH_CusB"/>
</dbReference>
<dbReference type="InterPro" id="IPR058791">
    <property type="entry name" value="3HB_CusB"/>
</dbReference>
<evidence type="ECO:0000259" key="5">
    <source>
        <dbReference type="Pfam" id="PF25869"/>
    </source>
</evidence>
<protein>
    <submittedName>
        <fullName evidence="9">Efflux RND transporter periplasmic adaptor subunit</fullName>
    </submittedName>
</protein>
<proteinExistence type="inferred from homology"/>
<evidence type="ECO:0000256" key="3">
    <source>
        <dbReference type="SAM" id="MobiDB-lite"/>
    </source>
</evidence>
<gene>
    <name evidence="9" type="ORF">SG34_002465</name>
</gene>
<reference evidence="9 10" key="1">
    <citation type="journal article" date="2015" name="Genome Announc.">
        <title>Draft Genome Sequences of Marine Isolates of Thalassomonas viridans and Thalassomonas actiniarum.</title>
        <authorList>
            <person name="Olonade I."/>
            <person name="van Zyl L.J."/>
            <person name="Trindade M."/>
        </authorList>
    </citation>
    <scope>NUCLEOTIDE SEQUENCE [LARGE SCALE GENOMIC DNA]</scope>
    <source>
        <strain evidence="9 10">XOM25</strain>
    </source>
</reference>
<feature type="domain" description="CusB-like three alpha-helical bundle" evidence="5">
    <location>
        <begin position="158"/>
        <end position="205"/>
    </location>
</feature>
<sequence length="632" mass="69534">MSKIKTLVLGGLTGALVGAGVSLYMTTPETEKSTADEKKPLYWVAPMDANYRRDKPGKSPMGMDLVPVYEEDSSGPDEGAGTIRISPEVVNNLGVRTAEVSYQALQGQIDTVGYISYDEDKLVHIHPRVDGWIEKLYVKAVGEPVEKGQPLYQIYSPELVNAQEELLLALERKNKRLVEAAQNRLVALQLPAAQIARLKKTRKVSQTITFYAPQNGVIENLYIREGYFVKPGTMMLSIGDLSEVWVDAEVFERQAARVTKGAPVTMSLDYIPGKTWQGKVDYVYPTLDPKTRTVKVRLRFSNKAGEFKPNMFAQVAINTGSDEKALIIPKEALIRTGSQDRVVLALGQGSFKSIEVKVGRIDNDHVEILSGLVAGEQVVASAHFLLDSESSKSSDFKRMEADQAAAMPGKVWVEATIRKRMAGHRMVTLTHQPIEQWGWPEMTMDFTVAESVNFSKLSEGLTLHIEVEKTPEGGYQISNIHVPGEEEGMAAMKAGMAAMAEPSASLKVDHSQHQMAEPSASEKVDHSQHQMQQEQSVNSATVTGVINSLMPGHRMANISRGAIEKWQRGPATMDFLLDEGLDMDALKVGQEILFTFEIRDGDFIITEIKPADGEAGEAVMPAMNHAGHQEAK</sequence>
<dbReference type="Pfam" id="PF11604">
    <property type="entry name" value="CusF_Ec"/>
    <property type="match status" value="2"/>
</dbReference>
<dbReference type="RefSeq" id="WP_044836723.1">
    <property type="nucleotide sequence ID" value="NZ_CP059733.1"/>
</dbReference>
<dbReference type="Gene3D" id="2.40.50.100">
    <property type="match status" value="1"/>
</dbReference>
<feature type="domain" description="CzcB-like C-terminal circularly permuted SH3-like" evidence="8">
    <location>
        <begin position="328"/>
        <end position="386"/>
    </location>
</feature>
<dbReference type="NCBIfam" id="TIGR01730">
    <property type="entry name" value="RND_mfp"/>
    <property type="match status" value="1"/>
</dbReference>
<dbReference type="GO" id="GO:0046914">
    <property type="term" value="F:transition metal ion binding"/>
    <property type="evidence" value="ECO:0007669"/>
    <property type="project" value="TreeGrafter"/>
</dbReference>
<feature type="compositionally biased region" description="Polar residues" evidence="3">
    <location>
        <begin position="529"/>
        <end position="539"/>
    </location>
</feature>
<dbReference type="FunFam" id="2.40.30.170:FF:000010">
    <property type="entry name" value="Efflux RND transporter periplasmic adaptor subunit"/>
    <property type="match status" value="1"/>
</dbReference>
<dbReference type="GO" id="GO:0015679">
    <property type="term" value="P:plasma membrane copper ion transport"/>
    <property type="evidence" value="ECO:0007669"/>
    <property type="project" value="TreeGrafter"/>
</dbReference>
<dbReference type="InterPro" id="IPR051909">
    <property type="entry name" value="MFP_Cation_Efflux"/>
</dbReference>
<evidence type="ECO:0000259" key="8">
    <source>
        <dbReference type="Pfam" id="PF25975"/>
    </source>
</evidence>
<keyword evidence="2" id="KW-0813">Transport</keyword>
<dbReference type="Gene3D" id="6.10.140.730">
    <property type="match status" value="1"/>
</dbReference>
<dbReference type="PANTHER" id="PTHR30097:SF15">
    <property type="entry name" value="CATION EFFLUX SYSTEM PROTEIN CUSB"/>
    <property type="match status" value="1"/>
</dbReference>
<dbReference type="Pfam" id="PF25975">
    <property type="entry name" value="CzcB_C"/>
    <property type="match status" value="1"/>
</dbReference>
<dbReference type="Gene3D" id="2.40.50.320">
    <property type="entry name" value="Copper binding periplasmic protein CusF"/>
    <property type="match status" value="2"/>
</dbReference>
<dbReference type="PANTHER" id="PTHR30097">
    <property type="entry name" value="CATION EFFLUX SYSTEM PROTEIN CUSB"/>
    <property type="match status" value="1"/>
</dbReference>
<evidence type="ECO:0000259" key="7">
    <source>
        <dbReference type="Pfam" id="PF25954"/>
    </source>
</evidence>
<dbReference type="EMBL" id="CP059733">
    <property type="protein sequence ID" value="WDE05819.1"/>
    <property type="molecule type" value="Genomic_DNA"/>
</dbReference>
<dbReference type="Pfam" id="PF19335">
    <property type="entry name" value="HMBD"/>
    <property type="match status" value="1"/>
</dbReference>
<dbReference type="GO" id="GO:0030288">
    <property type="term" value="C:outer membrane-bounded periplasmic space"/>
    <property type="evidence" value="ECO:0007669"/>
    <property type="project" value="TreeGrafter"/>
</dbReference>
<evidence type="ECO:0000259" key="4">
    <source>
        <dbReference type="Pfam" id="PF19335"/>
    </source>
</evidence>
<name>A0AAF0CAF9_9GAMM</name>
<dbReference type="GO" id="GO:0060003">
    <property type="term" value="P:copper ion export"/>
    <property type="evidence" value="ECO:0007669"/>
    <property type="project" value="TreeGrafter"/>
</dbReference>
<dbReference type="Gene3D" id="2.40.420.20">
    <property type="match status" value="1"/>
</dbReference>
<evidence type="ECO:0000313" key="9">
    <source>
        <dbReference type="EMBL" id="WDE05819.1"/>
    </source>
</evidence>